<evidence type="ECO:0000256" key="5">
    <source>
        <dbReference type="ARBA" id="ARBA00012917"/>
    </source>
</evidence>
<protein>
    <recommendedName>
        <fullName evidence="5">acylaminoacyl-peptidase</fullName>
        <ecNumber evidence="5">3.4.19.1</ecNumber>
    </recommendedName>
</protein>
<dbReference type="GO" id="GO:0005737">
    <property type="term" value="C:cytoplasm"/>
    <property type="evidence" value="ECO:0007669"/>
    <property type="project" value="UniProtKB-SubCell"/>
</dbReference>
<proteinExistence type="inferred from homology"/>
<feature type="domain" description="Acylamino-acid-releasing enzyme N-terminal" evidence="10">
    <location>
        <begin position="424"/>
        <end position="523"/>
    </location>
</feature>
<feature type="domain" description="Peptidase S9 prolyl oligopeptidase catalytic" evidence="9">
    <location>
        <begin position="524"/>
        <end position="656"/>
    </location>
</feature>
<dbReference type="PANTHER" id="PTHR42776:SF4">
    <property type="entry name" value="ACYLAMINO-ACID-RELEASING ENZYME"/>
    <property type="match status" value="1"/>
</dbReference>
<comment type="subunit">
    <text evidence="4">Homotetramer.</text>
</comment>
<keyword evidence="7" id="KW-0378">Hydrolase</keyword>
<comment type="caution">
    <text evidence="11">The sequence shown here is derived from an EMBL/GenBank/DDBJ whole genome shotgun (WGS) entry which is preliminary data.</text>
</comment>
<evidence type="ECO:0000313" key="11">
    <source>
        <dbReference type="EMBL" id="KAF2595509.1"/>
    </source>
</evidence>
<accession>A0A8S9KMA2</accession>
<organism evidence="11">
    <name type="scientific">Brassica cretica</name>
    <name type="common">Mustard</name>
    <dbReference type="NCBI Taxonomy" id="69181"/>
    <lineage>
        <taxon>Eukaryota</taxon>
        <taxon>Viridiplantae</taxon>
        <taxon>Streptophyta</taxon>
        <taxon>Embryophyta</taxon>
        <taxon>Tracheophyta</taxon>
        <taxon>Spermatophyta</taxon>
        <taxon>Magnoliopsida</taxon>
        <taxon>eudicotyledons</taxon>
        <taxon>Gunneridae</taxon>
        <taxon>Pentapetalae</taxon>
        <taxon>rosids</taxon>
        <taxon>malvids</taxon>
        <taxon>Brassicales</taxon>
        <taxon>Brassicaceae</taxon>
        <taxon>Brassiceae</taxon>
        <taxon>Brassica</taxon>
    </lineage>
</organism>
<sequence length="657" mass="74405">MGEDLGIYHGSDITPGSLKMRVEINGLLPLLKTYALEFAKGGGEITTTMVYEKLDKHCLHCSKLDHEREGCPELTEQRRNNITPTGGRRDTAPVEQNRYLSSRNNDNVDRRQEHQRREDLTQSYMDRQRSQRDGPYRGNREHYAQPTKSYVSKRRGASDFENSREQSYHKEGSYRSSNRREERWVETGRHLTPNERGAESVEGRSRMLSAQSDKRRGERERNRRSEDAEGNQGSGTNVTTRHEDRVAGQEEEIPRKVLEEAREELREVMIQYTSCADPTESAARRERVRRAEEQGEVEETAENMARRMMNEQRALRDSMEVDSPEAVTTRTPAVLRLGDPSLPAKVGENSSKQGRVSAKKRLGRPPLTRKPGTTKVKSVAGTVKPRKVTMMKGSPKRKGGRQTLQKVGLQDQLTMDSYGTDTVKDLDQTSEEEYATQSKLIKEFITIPSIDKAWIFNSGSGPQAMVAMSQANLLANKRRKFMLSGHISKESSNLSVNFHWAPFPVEMTGASAFVPSPSGLKLLAPNKFVAAAARNPVCNLASMVGITDIPDWCFFEAYGDRTRYTEAPSPEDMSRFHQMSPISHISKVKTPTLFLLGTMDLRVPISNGIQYVRALKEKGVEVKVLVFPNDNHPLDRPQTDYESFLNIAVWFNKYCKL</sequence>
<dbReference type="InterPro" id="IPR045550">
    <property type="entry name" value="AARE_N"/>
</dbReference>
<feature type="region of interest" description="Disordered" evidence="8">
    <location>
        <begin position="315"/>
        <end position="378"/>
    </location>
</feature>
<dbReference type="EMBL" id="QGKY02000164">
    <property type="protein sequence ID" value="KAF2595509.1"/>
    <property type="molecule type" value="Genomic_DNA"/>
</dbReference>
<evidence type="ECO:0000259" key="10">
    <source>
        <dbReference type="Pfam" id="PF19283"/>
    </source>
</evidence>
<feature type="compositionally biased region" description="Basic and acidic residues" evidence="8">
    <location>
        <begin position="212"/>
        <end position="227"/>
    </location>
</feature>
<evidence type="ECO:0000256" key="1">
    <source>
        <dbReference type="ARBA" id="ARBA00000721"/>
    </source>
</evidence>
<evidence type="ECO:0000256" key="2">
    <source>
        <dbReference type="ARBA" id="ARBA00004496"/>
    </source>
</evidence>
<keyword evidence="6" id="KW-0963">Cytoplasm</keyword>
<dbReference type="PANTHER" id="PTHR42776">
    <property type="entry name" value="SERINE PEPTIDASE S9 FAMILY MEMBER"/>
    <property type="match status" value="1"/>
</dbReference>
<evidence type="ECO:0000256" key="3">
    <source>
        <dbReference type="ARBA" id="ARBA00010040"/>
    </source>
</evidence>
<name>A0A8S9KMA2_BRACR</name>
<feature type="compositionally biased region" description="Basic and acidic residues" evidence="8">
    <location>
        <begin position="240"/>
        <end position="256"/>
    </location>
</feature>
<feature type="compositionally biased region" description="Basic and acidic residues" evidence="8">
    <location>
        <begin position="156"/>
        <end position="205"/>
    </location>
</feature>
<dbReference type="GO" id="GO:0004252">
    <property type="term" value="F:serine-type endopeptidase activity"/>
    <property type="evidence" value="ECO:0007669"/>
    <property type="project" value="TreeGrafter"/>
</dbReference>
<comment type="similarity">
    <text evidence="3">Belongs to the peptidase S9C family.</text>
</comment>
<dbReference type="Pfam" id="PF00326">
    <property type="entry name" value="Peptidase_S9"/>
    <property type="match status" value="1"/>
</dbReference>
<dbReference type="InterPro" id="IPR029058">
    <property type="entry name" value="AB_hydrolase_fold"/>
</dbReference>
<feature type="compositionally biased region" description="Basic and acidic residues" evidence="8">
    <location>
        <begin position="106"/>
        <end position="143"/>
    </location>
</feature>
<reference evidence="11" key="1">
    <citation type="submission" date="2019-12" db="EMBL/GenBank/DDBJ databases">
        <title>Genome sequencing and annotation of Brassica cretica.</title>
        <authorList>
            <person name="Studholme D.J."/>
            <person name="Sarris P.F."/>
        </authorList>
    </citation>
    <scope>NUCLEOTIDE SEQUENCE</scope>
    <source>
        <strain evidence="11">PFS-102/07</strain>
        <tissue evidence="11">Leaf</tissue>
    </source>
</reference>
<dbReference type="AlphaFoldDB" id="A0A8S9KMA2"/>
<evidence type="ECO:0000256" key="8">
    <source>
        <dbReference type="SAM" id="MobiDB-lite"/>
    </source>
</evidence>
<evidence type="ECO:0000256" key="4">
    <source>
        <dbReference type="ARBA" id="ARBA00011881"/>
    </source>
</evidence>
<feature type="region of interest" description="Disordered" evidence="8">
    <location>
        <begin position="72"/>
        <end position="256"/>
    </location>
</feature>
<dbReference type="Pfam" id="PF19283">
    <property type="entry name" value="APEH_N"/>
    <property type="match status" value="1"/>
</dbReference>
<evidence type="ECO:0000259" key="9">
    <source>
        <dbReference type="Pfam" id="PF00326"/>
    </source>
</evidence>
<dbReference type="GO" id="GO:0006508">
    <property type="term" value="P:proteolysis"/>
    <property type="evidence" value="ECO:0007669"/>
    <property type="project" value="InterPro"/>
</dbReference>
<comment type="subcellular location">
    <subcellularLocation>
        <location evidence="2">Cytoplasm</location>
    </subcellularLocation>
</comment>
<dbReference type="SUPFAM" id="SSF53474">
    <property type="entry name" value="alpha/beta-Hydrolases"/>
    <property type="match status" value="1"/>
</dbReference>
<dbReference type="EC" id="3.4.19.1" evidence="5"/>
<evidence type="ECO:0000256" key="7">
    <source>
        <dbReference type="ARBA" id="ARBA00022801"/>
    </source>
</evidence>
<dbReference type="InterPro" id="IPR001375">
    <property type="entry name" value="Peptidase_S9_cat"/>
</dbReference>
<gene>
    <name evidence="11" type="ORF">F2Q70_00043543</name>
</gene>
<evidence type="ECO:0000256" key="6">
    <source>
        <dbReference type="ARBA" id="ARBA00022490"/>
    </source>
</evidence>
<dbReference type="Gene3D" id="3.40.50.1820">
    <property type="entry name" value="alpha/beta hydrolase"/>
    <property type="match status" value="1"/>
</dbReference>
<dbReference type="GO" id="GO:0008242">
    <property type="term" value="F:omega peptidase activity"/>
    <property type="evidence" value="ECO:0007669"/>
    <property type="project" value="UniProtKB-EC"/>
</dbReference>
<comment type="catalytic activity">
    <reaction evidence="1">
        <text>Cleavage of an N-acetyl or N-formyl amino acid from the N-terminus of a polypeptide.</text>
        <dbReference type="EC" id="3.4.19.1"/>
    </reaction>
</comment>